<dbReference type="Pfam" id="PF03810">
    <property type="entry name" value="IBN_N"/>
    <property type="match status" value="1"/>
</dbReference>
<evidence type="ECO:0000256" key="6">
    <source>
        <dbReference type="ARBA" id="ARBA00022927"/>
    </source>
</evidence>
<evidence type="ECO:0000256" key="3">
    <source>
        <dbReference type="ARBA" id="ARBA00022448"/>
    </source>
</evidence>
<dbReference type="EMBL" id="JPKZ01000997">
    <property type="protein sequence ID" value="KHN84322.1"/>
    <property type="molecule type" value="Genomic_DNA"/>
</dbReference>
<dbReference type="PANTHER" id="PTHR10527">
    <property type="entry name" value="IMPORTIN BETA"/>
    <property type="match status" value="1"/>
</dbReference>
<keyword evidence="4" id="KW-0963">Cytoplasm</keyword>
<dbReference type="Pfam" id="PF00400">
    <property type="entry name" value="WD40"/>
    <property type="match status" value="1"/>
</dbReference>
<dbReference type="InterPro" id="IPR016024">
    <property type="entry name" value="ARM-type_fold"/>
</dbReference>
<dbReference type="InterPro" id="IPR058584">
    <property type="entry name" value="IMB1_TNPO1-like_TPR"/>
</dbReference>
<dbReference type="InterPro" id="IPR001680">
    <property type="entry name" value="WD40_rpt"/>
</dbReference>
<evidence type="ECO:0000256" key="2">
    <source>
        <dbReference type="ARBA" id="ARBA00004496"/>
    </source>
</evidence>
<keyword evidence="7" id="KW-0539">Nucleus</keyword>
<dbReference type="GO" id="GO:0031267">
    <property type="term" value="F:small GTPase binding"/>
    <property type="evidence" value="ECO:0007669"/>
    <property type="project" value="InterPro"/>
</dbReference>
<dbReference type="InterPro" id="IPR040122">
    <property type="entry name" value="Importin_beta"/>
</dbReference>
<dbReference type="SUPFAM" id="SSF50978">
    <property type="entry name" value="WD40 repeat-like"/>
    <property type="match status" value="1"/>
</dbReference>
<evidence type="ECO:0000313" key="16">
    <source>
        <dbReference type="Proteomes" id="UP000031036"/>
    </source>
</evidence>
<dbReference type="Pfam" id="PF25574">
    <property type="entry name" value="TPR_IMB1"/>
    <property type="match status" value="1"/>
</dbReference>
<dbReference type="GO" id="GO:0006606">
    <property type="term" value="P:protein import into nucleus"/>
    <property type="evidence" value="ECO:0007669"/>
    <property type="project" value="InterPro"/>
</dbReference>
<keyword evidence="12" id="KW-0853">WD repeat</keyword>
<sequence>MTGEAFEWRPIPEELQQVVQLLQHSQSPDTQTQRSVQERLDQLNMHPEFCCYLVFILSELKDEQVANRSLAGLILKNSIRLLWSRLPEQIRAYVKSKTLLAISDPHPLIRATVGIIVTTIVVHEGIAQWPSLLPTLCGMLDSQDTLLQEGAMGAIQKICEDSADMLTPQEHLDTLIPKLLCFFNSPHAKLRALAVNSVNCILLVQTDPLNNIMDVFLQQLFSLAADTDTEVQKQLCRALTLLLDSHLDKLVSQLGNIVEFMLLRTQDANESTALEACEFWLALAENPAVCKEALLPHLPKLIPVLVRCMRYSEMDVLMLKSDVEDDSAVPDRQEDIRPRFHRAKTQTQRHSEEDGTSIDPEYMEDDDVGDDASTEWNLRKCSAASLDVLSGIFNDDFLPTLLPILKETLFHSNWLIKESGILALGAVAEGCMNGMTPHLPELIPFLINSLQDRKALVRSITCWTLSRYCHFVVQHDHNLYFKQLLKELLARILDGNKRVQEAACSAFATLEEEANMELVPYLSEILATLVEAFNRYQAKNLLILYDAVGTLADSVGSNLNQPQYVQTLMEPLMAKWSSLSDDDKELFPLLECLSSVATALHVAFLPFCEPVFRRCTALIGRCLQQVQVALERPNEYDMPEKDFLIVALDLLSGLAEGLTDHIDPLVASSQIVALIYQCSLDASPEVRQSSFALLGDLSKACYHHLQPCIHMFMPILTSNLNPDLISVCNNSIWAIGEVAMKMGEGMRQYVPALLPSLIFVMNREKGPKTLLENTAITLGRLGINCSAEVAPYLPQFIRAWCLALRNIRDNEEKESAFRGLCIMININPAGVLGLSAPVWALRQLGDILYCGDARGMLFAYSWSQLTANSARLNDSKPVFEVSAFGVEPGKMNPHEVNSIETLGENKLIYGGAFDNAVRLADSERPDKEFIFLCDAIASWNHPQPDLKMMFSRILHGFRQQVGDANWVAFTSQFPIPLKQRLNVQYDGGLGKVGGAVKGGPGKVGGAAKGGLGKVGGAVKGGRVISTFNGHEGNVNELVTRSEHEFVSASEDGTVRVWDTRTAQASRLIRICDEPQLRRNGCGIGVCALDICGSLMVCGGDIDLGLWLFESGTLITRMQCDREPTMRHLVAKMDSGRILCGGTSSQLFEYSYSGEHVTSVKTSASAVYSIEQNKFPGRQMTTVAGNSHLIDAFLCLGYVSFSLSTSLCAQE</sequence>
<accession>A0A0B2VSH1</accession>
<dbReference type="Pfam" id="PF13513">
    <property type="entry name" value="HEAT_EZ"/>
    <property type="match status" value="1"/>
</dbReference>
<dbReference type="PROSITE" id="PS50166">
    <property type="entry name" value="IMPORTIN_B_NT"/>
    <property type="match status" value="1"/>
</dbReference>
<evidence type="ECO:0000256" key="4">
    <source>
        <dbReference type="ARBA" id="ARBA00022490"/>
    </source>
</evidence>
<evidence type="ECO:0000256" key="13">
    <source>
        <dbReference type="SAM" id="MobiDB-lite"/>
    </source>
</evidence>
<dbReference type="InterPro" id="IPR015943">
    <property type="entry name" value="WD40/YVTN_repeat-like_dom_sf"/>
</dbReference>
<evidence type="ECO:0000313" key="15">
    <source>
        <dbReference type="EMBL" id="KHN84322.1"/>
    </source>
</evidence>
<dbReference type="FunFam" id="1.25.10.10:FF:000028">
    <property type="entry name" value="Transportin-1 isoform 1"/>
    <property type="match status" value="1"/>
</dbReference>
<comment type="caution">
    <text evidence="15">The sequence shown here is derived from an EMBL/GenBank/DDBJ whole genome shotgun (WGS) entry which is preliminary data.</text>
</comment>
<feature type="domain" description="Importin N-terminal" evidence="14">
    <location>
        <begin position="36"/>
        <end position="104"/>
    </location>
</feature>
<dbReference type="STRING" id="6265.A0A0B2VSH1"/>
<dbReference type="Gene3D" id="1.25.10.10">
    <property type="entry name" value="Leucine-rich Repeat Variant"/>
    <property type="match status" value="2"/>
</dbReference>
<dbReference type="OMA" id="ACDFWVQ"/>
<keyword evidence="6" id="KW-0653">Protein transport</keyword>
<name>A0A0B2VSH1_TOXCA</name>
<comment type="similarity">
    <text evidence="8">Belongs to the importin beta family. Importin beta-2 subfamily.</text>
</comment>
<feature type="repeat" description="WD" evidence="12">
    <location>
        <begin position="1027"/>
        <end position="1067"/>
    </location>
</feature>
<dbReference type="Proteomes" id="UP000031036">
    <property type="component" value="Unassembled WGS sequence"/>
</dbReference>
<evidence type="ECO:0000256" key="5">
    <source>
        <dbReference type="ARBA" id="ARBA00022737"/>
    </source>
</evidence>
<dbReference type="Gene3D" id="2.130.10.10">
    <property type="entry name" value="YVTN repeat-like/Quinoprotein amine dehydrogenase"/>
    <property type="match status" value="1"/>
</dbReference>
<comment type="subcellular location">
    <subcellularLocation>
        <location evidence="2">Cytoplasm</location>
    </subcellularLocation>
    <subcellularLocation>
        <location evidence="1">Nucleus</location>
    </subcellularLocation>
</comment>
<protein>
    <recommendedName>
        <fullName evidence="9">Transportin-1</fullName>
    </recommendedName>
    <alternativeName>
        <fullName evidence="10">Importin beta-2</fullName>
    </alternativeName>
    <alternativeName>
        <fullName evidence="11">Karyopherin beta-2</fullName>
    </alternativeName>
</protein>
<evidence type="ECO:0000256" key="8">
    <source>
        <dbReference type="ARBA" id="ARBA00038423"/>
    </source>
</evidence>
<evidence type="ECO:0000256" key="1">
    <source>
        <dbReference type="ARBA" id="ARBA00004123"/>
    </source>
</evidence>
<evidence type="ECO:0000256" key="7">
    <source>
        <dbReference type="ARBA" id="ARBA00023242"/>
    </source>
</evidence>
<dbReference type="OrthoDB" id="951172at2759"/>
<gene>
    <name evidence="15" type="primary">TNPO1</name>
    <name evidence="15" type="ORF">Tcan_16650</name>
</gene>
<evidence type="ECO:0000256" key="12">
    <source>
        <dbReference type="PROSITE-ProRule" id="PRU00221"/>
    </source>
</evidence>
<feature type="region of interest" description="Disordered" evidence="13">
    <location>
        <begin position="343"/>
        <end position="363"/>
    </location>
</feature>
<dbReference type="InterPro" id="IPR011989">
    <property type="entry name" value="ARM-like"/>
</dbReference>
<dbReference type="InterPro" id="IPR036322">
    <property type="entry name" value="WD40_repeat_dom_sf"/>
</dbReference>
<evidence type="ECO:0000256" key="11">
    <source>
        <dbReference type="ARBA" id="ARBA00080641"/>
    </source>
</evidence>
<organism evidence="15 16">
    <name type="scientific">Toxocara canis</name>
    <name type="common">Canine roundworm</name>
    <dbReference type="NCBI Taxonomy" id="6265"/>
    <lineage>
        <taxon>Eukaryota</taxon>
        <taxon>Metazoa</taxon>
        <taxon>Ecdysozoa</taxon>
        <taxon>Nematoda</taxon>
        <taxon>Chromadorea</taxon>
        <taxon>Rhabditida</taxon>
        <taxon>Spirurina</taxon>
        <taxon>Ascaridomorpha</taxon>
        <taxon>Ascaridoidea</taxon>
        <taxon>Toxocaridae</taxon>
        <taxon>Toxocara</taxon>
    </lineage>
</organism>
<evidence type="ECO:0000259" key="14">
    <source>
        <dbReference type="PROSITE" id="PS50166"/>
    </source>
</evidence>
<keyword evidence="5" id="KW-0677">Repeat</keyword>
<dbReference type="GO" id="GO:0005737">
    <property type="term" value="C:cytoplasm"/>
    <property type="evidence" value="ECO:0007669"/>
    <property type="project" value="UniProtKB-SubCell"/>
</dbReference>
<dbReference type="InterPro" id="IPR001494">
    <property type="entry name" value="Importin-beta_N"/>
</dbReference>
<keyword evidence="16" id="KW-1185">Reference proteome</keyword>
<dbReference type="SUPFAM" id="SSF48371">
    <property type="entry name" value="ARM repeat"/>
    <property type="match status" value="1"/>
</dbReference>
<dbReference type="PROSITE" id="PS50082">
    <property type="entry name" value="WD_REPEATS_2"/>
    <property type="match status" value="1"/>
</dbReference>
<evidence type="ECO:0000256" key="9">
    <source>
        <dbReference type="ARBA" id="ARBA00067327"/>
    </source>
</evidence>
<dbReference type="GO" id="GO:0031981">
    <property type="term" value="C:nuclear lumen"/>
    <property type="evidence" value="ECO:0007669"/>
    <property type="project" value="UniProtKB-ARBA"/>
</dbReference>
<reference evidence="15 16" key="1">
    <citation type="submission" date="2014-11" db="EMBL/GenBank/DDBJ databases">
        <title>Genetic blueprint of the zoonotic pathogen Toxocara canis.</title>
        <authorList>
            <person name="Zhu X.-Q."/>
            <person name="Korhonen P.K."/>
            <person name="Cai H."/>
            <person name="Young N.D."/>
            <person name="Nejsum P."/>
            <person name="von Samson-Himmelstjerna G."/>
            <person name="Boag P.R."/>
            <person name="Tan P."/>
            <person name="Li Q."/>
            <person name="Min J."/>
            <person name="Yang Y."/>
            <person name="Wang X."/>
            <person name="Fang X."/>
            <person name="Hall R.S."/>
            <person name="Hofmann A."/>
            <person name="Sternberg P.W."/>
            <person name="Jex A.R."/>
            <person name="Gasser R.B."/>
        </authorList>
    </citation>
    <scope>NUCLEOTIDE SEQUENCE [LARGE SCALE GENOMIC DNA]</scope>
    <source>
        <strain evidence="15">PN_DK_2014</strain>
    </source>
</reference>
<keyword evidence="3" id="KW-0813">Transport</keyword>
<dbReference type="PROSITE" id="PS50294">
    <property type="entry name" value="WD_REPEATS_REGION"/>
    <property type="match status" value="1"/>
</dbReference>
<dbReference type="AlphaFoldDB" id="A0A0B2VSH1"/>
<dbReference type="SMART" id="SM00320">
    <property type="entry name" value="WD40"/>
    <property type="match status" value="2"/>
</dbReference>
<proteinExistence type="inferred from homology"/>
<evidence type="ECO:0000256" key="10">
    <source>
        <dbReference type="ARBA" id="ARBA00076938"/>
    </source>
</evidence>
<dbReference type="SMART" id="SM00913">
    <property type="entry name" value="IBN_N"/>
    <property type="match status" value="1"/>
</dbReference>